<dbReference type="Gene3D" id="2.60.120.1130">
    <property type="match status" value="1"/>
</dbReference>
<evidence type="ECO:0000313" key="4">
    <source>
        <dbReference type="EMBL" id="MBD5778976.1"/>
    </source>
</evidence>
<evidence type="ECO:0000259" key="2">
    <source>
        <dbReference type="Pfam" id="PF01841"/>
    </source>
</evidence>
<keyword evidence="1" id="KW-0732">Signal</keyword>
<feature type="domain" description="DUF3857" evidence="3">
    <location>
        <begin position="62"/>
        <end position="215"/>
    </location>
</feature>
<evidence type="ECO:0000259" key="3">
    <source>
        <dbReference type="Pfam" id="PF12969"/>
    </source>
</evidence>
<feature type="domain" description="Transglutaminase-like" evidence="2">
    <location>
        <begin position="280"/>
        <end position="380"/>
    </location>
</feature>
<dbReference type="Gene3D" id="3.10.620.30">
    <property type="match status" value="1"/>
</dbReference>
<dbReference type="PROSITE" id="PS51257">
    <property type="entry name" value="PROKAR_LIPOPROTEIN"/>
    <property type="match status" value="1"/>
</dbReference>
<dbReference type="Pfam" id="PF01841">
    <property type="entry name" value="Transglut_core"/>
    <property type="match status" value="1"/>
</dbReference>
<dbReference type="InterPro" id="IPR024618">
    <property type="entry name" value="DUF3857"/>
</dbReference>
<dbReference type="EMBL" id="JACYFG010000006">
    <property type="protein sequence ID" value="MBD5778976.1"/>
    <property type="molecule type" value="Genomic_DNA"/>
</dbReference>
<dbReference type="Gene3D" id="2.60.40.3140">
    <property type="match status" value="1"/>
</dbReference>
<protein>
    <submittedName>
        <fullName evidence="4">DUF3857 domain-containing protein</fullName>
    </submittedName>
</protein>
<dbReference type="SUPFAM" id="SSF54001">
    <property type="entry name" value="Cysteine proteinases"/>
    <property type="match status" value="1"/>
</dbReference>
<accession>A0A927F773</accession>
<proteinExistence type="predicted"/>
<dbReference type="InterPro" id="IPR002931">
    <property type="entry name" value="Transglutaminase-like"/>
</dbReference>
<dbReference type="InterPro" id="IPR038765">
    <property type="entry name" value="Papain-like_cys_pep_sf"/>
</dbReference>
<keyword evidence="5" id="KW-1185">Reference proteome</keyword>
<dbReference type="AlphaFoldDB" id="A0A927F773"/>
<comment type="caution">
    <text evidence="4">The sequence shown here is derived from an EMBL/GenBank/DDBJ whole genome shotgun (WGS) entry which is preliminary data.</text>
</comment>
<dbReference type="RefSeq" id="WP_191616101.1">
    <property type="nucleotide sequence ID" value="NZ_JACYFG010000006.1"/>
</dbReference>
<gene>
    <name evidence="4" type="ORF">IEN85_05685</name>
</gene>
<sequence length="659" mass="74547">MRAAIFLCGFSVLAATSCFAKSSYPDWVQSSIDVADTVLKYEEDYDAAVLLEESHIEYRGRGEIEETVRRAFHVFDRDGREFATLGIPLSSDEKLTKFNGWIVYASGKVERLKKTDLVEIAVDRDKLKSESVMLQLDRSESMREGTVFAYEYTVSRNQIFLQSGWCFHWEIPVALSRLSIEIPKNWSLQSHLFGADFAEKRVNGSVHIWEARDLDGVEEEEFQPFRSLITGNLVYSVYPDESDLSRYPYLVFRDWKSVAQHMDAVHSERIVAQTALRQKAASLAAGSASQWETVSKICEYAQSVNYLAVAIDLNRGGGYIPEDANRTFETHAGDCKDMTALARAMLKAVGVESYAVAAQIGKDSWVHEEWASPHAFNHCILAVPVGPDAPERSGVVEHPVYGRLLIFDPTTKDAAPGVLPHYLEGRKVLVCSSQDESLLSLPIYGPDVNRVVRHVDAEIDGFGNLIGSLEESNYGANAQRLRKLYRKLKRDDFEDLIRGWIAHGTREAAIEELVCEDFFDENRFDLKVKFAARRYARIMNRGEMLLFSPVFLSRIQWVPPVDEERKTPYVIGSRHLEETLSIALPSGYSLDAFKEPQDLETEFGVFSMELAFGEGRVDVTRQNSQRYTTVPVANYGDVVDYYETISRAETSKLVFKREG</sequence>
<organism evidence="4 5">
    <name type="scientific">Pelagicoccus enzymogenes</name>
    <dbReference type="NCBI Taxonomy" id="2773457"/>
    <lineage>
        <taxon>Bacteria</taxon>
        <taxon>Pseudomonadati</taxon>
        <taxon>Verrucomicrobiota</taxon>
        <taxon>Opitutia</taxon>
        <taxon>Puniceicoccales</taxon>
        <taxon>Pelagicoccaceae</taxon>
        <taxon>Pelagicoccus</taxon>
    </lineage>
</organism>
<evidence type="ECO:0000313" key="5">
    <source>
        <dbReference type="Proteomes" id="UP000622317"/>
    </source>
</evidence>
<feature type="chain" id="PRO_5036862558" evidence="1">
    <location>
        <begin position="21"/>
        <end position="659"/>
    </location>
</feature>
<reference evidence="4" key="1">
    <citation type="submission" date="2020-09" db="EMBL/GenBank/DDBJ databases">
        <title>Pelagicoccus enzymogenes sp. nov. with an EPS production, isolated from marine sediment.</title>
        <authorList>
            <person name="Feng X."/>
        </authorList>
    </citation>
    <scope>NUCLEOTIDE SEQUENCE</scope>
    <source>
        <strain evidence="4">NFK12</strain>
    </source>
</reference>
<feature type="signal peptide" evidence="1">
    <location>
        <begin position="1"/>
        <end position="20"/>
    </location>
</feature>
<dbReference type="Pfam" id="PF12969">
    <property type="entry name" value="DUF3857"/>
    <property type="match status" value="1"/>
</dbReference>
<dbReference type="Proteomes" id="UP000622317">
    <property type="component" value="Unassembled WGS sequence"/>
</dbReference>
<name>A0A927F773_9BACT</name>
<evidence type="ECO:0000256" key="1">
    <source>
        <dbReference type="SAM" id="SignalP"/>
    </source>
</evidence>